<evidence type="ECO:0000259" key="7">
    <source>
        <dbReference type="Pfam" id="PF00482"/>
    </source>
</evidence>
<keyword evidence="3 6" id="KW-0812">Transmembrane</keyword>
<dbReference type="Pfam" id="PF00482">
    <property type="entry name" value="T2SSF"/>
    <property type="match status" value="1"/>
</dbReference>
<comment type="subcellular location">
    <subcellularLocation>
        <location evidence="1">Cell membrane</location>
        <topology evidence="1">Multi-pass membrane protein</topology>
    </subcellularLocation>
</comment>
<comment type="caution">
    <text evidence="8">The sequence shown here is derived from an EMBL/GenBank/DDBJ whole genome shotgun (WGS) entry which is preliminary data.</text>
</comment>
<evidence type="ECO:0000256" key="1">
    <source>
        <dbReference type="ARBA" id="ARBA00004651"/>
    </source>
</evidence>
<sequence length="296" mass="31674">MIDLIAGICWGVGLASLWAWFLSGRPTLVSRVAPYLRDSRTPTRIDTFPSLGRLLCQVGERIVAKLGSTGTSVLTRQRHAGQVPDLQSFRLVQLTWAGIGAASGFAIAVSSTFTLGASPLRGVIVTIVGALAGALAKDWWLTRQARSRQRLLIAQVPDVAELLALAVSAGEAIGEAIDRVARAAQAPVGQELASVAARTRAGMPLARALTEVSRANDCPGLARLIDTTIQALHRGTPLAQVLRDQAVDEREAARRDLMERAGKKEIAMLVPVVFLIMPLTVLFALYPGLLALRFTM</sequence>
<dbReference type="RefSeq" id="WP_191072286.1">
    <property type="nucleotide sequence ID" value="NZ_CP060506.1"/>
</dbReference>
<feature type="transmembrane region" description="Helical" evidence="6">
    <location>
        <begin position="123"/>
        <end position="141"/>
    </location>
</feature>
<accession>A0A8I0KQN3</accession>
<feature type="transmembrane region" description="Helical" evidence="6">
    <location>
        <begin position="266"/>
        <end position="286"/>
    </location>
</feature>
<dbReference type="InterPro" id="IPR018076">
    <property type="entry name" value="T2SS_GspF_dom"/>
</dbReference>
<gene>
    <name evidence="8" type="ORF">H8R10_08020</name>
</gene>
<keyword evidence="9" id="KW-1185">Reference proteome</keyword>
<evidence type="ECO:0000256" key="5">
    <source>
        <dbReference type="ARBA" id="ARBA00023136"/>
    </source>
</evidence>
<reference evidence="8 9" key="1">
    <citation type="submission" date="2020-08" db="EMBL/GenBank/DDBJ databases">
        <title>Winkia gen. nov., sp. nov., isolated from faeces of the Anser albifrons in China.</title>
        <authorList>
            <person name="Liu Q."/>
        </authorList>
    </citation>
    <scope>NUCLEOTIDE SEQUENCE [LARGE SCALE GENOMIC DNA]</scope>
    <source>
        <strain evidence="8 9">C62</strain>
    </source>
</reference>
<evidence type="ECO:0000256" key="4">
    <source>
        <dbReference type="ARBA" id="ARBA00022989"/>
    </source>
</evidence>
<dbReference type="PANTHER" id="PTHR35007">
    <property type="entry name" value="INTEGRAL MEMBRANE PROTEIN-RELATED"/>
    <property type="match status" value="1"/>
</dbReference>
<keyword evidence="4 6" id="KW-1133">Transmembrane helix</keyword>
<proteinExistence type="predicted"/>
<evidence type="ECO:0000256" key="3">
    <source>
        <dbReference type="ARBA" id="ARBA00022692"/>
    </source>
</evidence>
<keyword evidence="2" id="KW-1003">Cell membrane</keyword>
<dbReference type="AlphaFoldDB" id="A0A8I0KQN3"/>
<feature type="transmembrane region" description="Helical" evidence="6">
    <location>
        <begin position="94"/>
        <end position="117"/>
    </location>
</feature>
<protein>
    <submittedName>
        <fullName evidence="8">Type II secretion system F family protein</fullName>
    </submittedName>
</protein>
<feature type="domain" description="Type II secretion system protein GspF" evidence="7">
    <location>
        <begin position="161"/>
        <end position="284"/>
    </location>
</feature>
<evidence type="ECO:0000313" key="8">
    <source>
        <dbReference type="EMBL" id="MBD3690170.1"/>
    </source>
</evidence>
<evidence type="ECO:0000313" key="9">
    <source>
        <dbReference type="Proteomes" id="UP000627538"/>
    </source>
</evidence>
<dbReference type="EMBL" id="JACRUO010000003">
    <property type="protein sequence ID" value="MBD3690170.1"/>
    <property type="molecule type" value="Genomic_DNA"/>
</dbReference>
<dbReference type="PANTHER" id="PTHR35007:SF4">
    <property type="entry name" value="CONSERVED TRANSMEMBRANE PROTEIN-RELATED"/>
    <property type="match status" value="1"/>
</dbReference>
<evidence type="ECO:0000256" key="6">
    <source>
        <dbReference type="SAM" id="Phobius"/>
    </source>
</evidence>
<dbReference type="Proteomes" id="UP000627538">
    <property type="component" value="Unassembled WGS sequence"/>
</dbReference>
<name>A0A8I0KQN3_9ACTO</name>
<keyword evidence="5 6" id="KW-0472">Membrane</keyword>
<evidence type="ECO:0000256" key="2">
    <source>
        <dbReference type="ARBA" id="ARBA00022475"/>
    </source>
</evidence>
<organism evidence="8 9">
    <name type="scientific">Nanchangia anserum</name>
    <dbReference type="NCBI Taxonomy" id="2692125"/>
    <lineage>
        <taxon>Bacteria</taxon>
        <taxon>Bacillati</taxon>
        <taxon>Actinomycetota</taxon>
        <taxon>Actinomycetes</taxon>
        <taxon>Actinomycetales</taxon>
        <taxon>Actinomycetaceae</taxon>
        <taxon>Nanchangia</taxon>
    </lineage>
</organism>
<dbReference type="GO" id="GO:0005886">
    <property type="term" value="C:plasma membrane"/>
    <property type="evidence" value="ECO:0007669"/>
    <property type="project" value="UniProtKB-SubCell"/>
</dbReference>